<evidence type="ECO:0000313" key="10">
    <source>
        <dbReference type="Proteomes" id="UP000016665"/>
    </source>
</evidence>
<dbReference type="GO" id="GO:0022627">
    <property type="term" value="C:cytosolic small ribosomal subunit"/>
    <property type="evidence" value="ECO:0007669"/>
    <property type="project" value="UniProtKB-UniRule"/>
</dbReference>
<keyword evidence="10" id="KW-1185">Reference proteome</keyword>
<dbReference type="HAMAP" id="MF_03122">
    <property type="entry name" value="Ribosomal_eS1_euk"/>
    <property type="match status" value="1"/>
</dbReference>
<dbReference type="Pfam" id="PF01015">
    <property type="entry name" value="Ribosomal_S3Ae"/>
    <property type="match status" value="1"/>
</dbReference>
<dbReference type="SMART" id="SM01397">
    <property type="entry name" value="Ribosomal_S3Ae"/>
    <property type="match status" value="1"/>
</dbReference>
<keyword evidence="3 6" id="KW-0963">Cytoplasm</keyword>
<reference evidence="9" key="3">
    <citation type="submission" date="2025-09" db="UniProtKB">
        <authorList>
            <consortium name="Ensembl"/>
        </authorList>
    </citation>
    <scope>IDENTIFICATION</scope>
</reference>
<dbReference type="AlphaFoldDB" id="A0A803W186"/>
<dbReference type="Ensembl" id="ENSFALT00000042604.1">
    <property type="protein sequence ID" value="ENSFALP00000028742.1"/>
    <property type="gene ID" value="ENSFALG00000023628.1"/>
</dbReference>
<proteinExistence type="inferred from homology"/>
<reference evidence="9" key="2">
    <citation type="submission" date="2025-08" db="UniProtKB">
        <authorList>
            <consortium name="Ensembl"/>
        </authorList>
    </citation>
    <scope>IDENTIFICATION</scope>
</reference>
<dbReference type="InterPro" id="IPR001593">
    <property type="entry name" value="Ribosomal_eS1"/>
</dbReference>
<evidence type="ECO:0000256" key="4">
    <source>
        <dbReference type="ARBA" id="ARBA00022980"/>
    </source>
</evidence>
<evidence type="ECO:0000256" key="7">
    <source>
        <dbReference type="RuleBase" id="RU000668"/>
    </source>
</evidence>
<dbReference type="GO" id="GO:0005730">
    <property type="term" value="C:nucleolus"/>
    <property type="evidence" value="ECO:0007669"/>
    <property type="project" value="UniProtKB-SubCell"/>
</dbReference>
<protein>
    <recommendedName>
        <fullName evidence="6">Small ribosomal subunit protein eS1</fullName>
    </recommendedName>
</protein>
<evidence type="ECO:0000256" key="2">
    <source>
        <dbReference type="ARBA" id="ARBA00004604"/>
    </source>
</evidence>
<keyword evidence="5 6" id="KW-0687">Ribonucleoprotein</keyword>
<accession>A0A803W186</accession>
<keyword evidence="4 6" id="KW-0689">Ribosomal protein</keyword>
<dbReference type="PANTHER" id="PTHR11830">
    <property type="entry name" value="40S RIBOSOMAL PROTEIN S3A"/>
    <property type="match status" value="1"/>
</dbReference>
<evidence type="ECO:0000256" key="3">
    <source>
        <dbReference type="ARBA" id="ARBA00022490"/>
    </source>
</evidence>
<dbReference type="GO" id="GO:0003735">
    <property type="term" value="F:structural constituent of ribosome"/>
    <property type="evidence" value="ECO:0007669"/>
    <property type="project" value="UniProtKB-UniRule"/>
</dbReference>
<dbReference type="PROSITE" id="PS01191">
    <property type="entry name" value="RIBOSOMAL_S3AE"/>
    <property type="match status" value="1"/>
</dbReference>
<comment type="subcellular location">
    <subcellularLocation>
        <location evidence="1 6">Cytoplasm</location>
    </subcellularLocation>
    <subcellularLocation>
        <location evidence="2">Nucleus</location>
        <location evidence="2">Nucleolus</location>
    </subcellularLocation>
</comment>
<evidence type="ECO:0000256" key="8">
    <source>
        <dbReference type="SAM" id="MobiDB-lite"/>
    </source>
</evidence>
<organism evidence="9 10">
    <name type="scientific">Ficedula albicollis</name>
    <name type="common">Collared flycatcher</name>
    <name type="synonym">Muscicapa albicollis</name>
    <dbReference type="NCBI Taxonomy" id="59894"/>
    <lineage>
        <taxon>Eukaryota</taxon>
        <taxon>Metazoa</taxon>
        <taxon>Chordata</taxon>
        <taxon>Craniata</taxon>
        <taxon>Vertebrata</taxon>
        <taxon>Euteleostomi</taxon>
        <taxon>Archelosauria</taxon>
        <taxon>Archosauria</taxon>
        <taxon>Dinosauria</taxon>
        <taxon>Saurischia</taxon>
        <taxon>Theropoda</taxon>
        <taxon>Coelurosauria</taxon>
        <taxon>Aves</taxon>
        <taxon>Neognathae</taxon>
        <taxon>Neoaves</taxon>
        <taxon>Telluraves</taxon>
        <taxon>Australaves</taxon>
        <taxon>Passeriformes</taxon>
        <taxon>Muscicapidae</taxon>
        <taxon>Ficedula</taxon>
    </lineage>
</organism>
<evidence type="ECO:0000256" key="1">
    <source>
        <dbReference type="ARBA" id="ARBA00004496"/>
    </source>
</evidence>
<dbReference type="Proteomes" id="UP000016665">
    <property type="component" value="Chromosome 4"/>
</dbReference>
<feature type="region of interest" description="Disordered" evidence="8">
    <location>
        <begin position="1"/>
        <end position="34"/>
    </location>
</feature>
<gene>
    <name evidence="6 9" type="primary">RPS3A</name>
</gene>
<evidence type="ECO:0000256" key="6">
    <source>
        <dbReference type="HAMAP-Rule" id="MF_03122"/>
    </source>
</evidence>
<evidence type="ECO:0000313" key="9">
    <source>
        <dbReference type="Ensembl" id="ENSFALP00000028742.1"/>
    </source>
</evidence>
<name>A0A803W186_FICAL</name>
<feature type="initiator methionine" description="Removed" evidence="6">
    <location>
        <position position="126"/>
    </location>
</feature>
<dbReference type="InterPro" id="IPR027500">
    <property type="entry name" value="Ribosomal_eS1_euk"/>
</dbReference>
<dbReference type="InterPro" id="IPR018281">
    <property type="entry name" value="Ribosomal_eS1_CS"/>
</dbReference>
<sequence length="426" mass="46920">MGRRRHPPSARAQSVQQTRAAAPPRSHSGPISAHPVSGAALRCGRESWAGLSARLQAGALTGCAEAPSPCPPVPLVRPAVVRPGRAAPAPGAGVGPVLPGLARTPVSYNLAGALALRPFRGAGRTMAVGKNKRLTKGGKKGAKKKVVDPFSKKDWYDVKAPAMFNIRNIGKTLVTRTQGTKIASDGLKGRVFEVSLADLQNDEVAFRKFKLITEDVQGKNCLTNFHGMDLTRDKMCSMVKKWQTMIEAHVDVKTTDGYLLRLFCVGFTKKRNNQIRKTSYAQHQQVRQIRKKMMEIMTREVQTNDLKEVVNKLIPDSIGKDIEKACQSIYPLHDVYVRKVKMLKKPKFELGKLMELHGEGGGAGKPSGDETGTKAVTALPWLQDMDKRSYLHWSEISLCFWRSFLSFSCFVPAIVLQVVQMLLLLL</sequence>
<dbReference type="GO" id="GO:0006412">
    <property type="term" value="P:translation"/>
    <property type="evidence" value="ECO:0007669"/>
    <property type="project" value="UniProtKB-UniRule"/>
</dbReference>
<dbReference type="GeneTree" id="ENSGT00390000018433"/>
<evidence type="ECO:0000256" key="5">
    <source>
        <dbReference type="ARBA" id="ARBA00023274"/>
    </source>
</evidence>
<comment type="similarity">
    <text evidence="6 7">Belongs to the eukaryotic ribosomal protein eS1 family.</text>
</comment>
<comment type="subunit">
    <text evidence="6">Component of the small ribosomal subunit. Mature ribosomes consist of a small (40S) and a large (60S) subunit. The 40S subunit contains about 33 different proteins and 1 molecule of RNA (18S). The 60S subunit contains about 49 different proteins and 3 molecules of RNA (28S, 5.8S and 5S).</text>
</comment>
<reference evidence="9 10" key="1">
    <citation type="journal article" date="2012" name="Nature">
        <title>The genomic landscape of species divergence in Ficedula flycatchers.</title>
        <authorList>
            <person name="Ellegren H."/>
            <person name="Smeds L."/>
            <person name="Burri R."/>
            <person name="Olason P.I."/>
            <person name="Backstrom N."/>
            <person name="Kawakami T."/>
            <person name="Kunstner A."/>
            <person name="Makinen H."/>
            <person name="Nadachowska-Brzyska K."/>
            <person name="Qvarnstrom A."/>
            <person name="Uebbing S."/>
            <person name="Wolf J.B."/>
        </authorList>
    </citation>
    <scope>NUCLEOTIDE SEQUENCE [LARGE SCALE GENOMIC DNA]</scope>
</reference>